<organism evidence="1 2">
    <name type="scientific">Paenibacillus endophyticus</name>
    <dbReference type="NCBI Taxonomy" id="1294268"/>
    <lineage>
        <taxon>Bacteria</taxon>
        <taxon>Bacillati</taxon>
        <taxon>Bacillota</taxon>
        <taxon>Bacilli</taxon>
        <taxon>Bacillales</taxon>
        <taxon>Paenibacillaceae</taxon>
        <taxon>Paenibacillus</taxon>
    </lineage>
</organism>
<accession>A0A7W5CCB5</accession>
<keyword evidence="2" id="KW-1185">Reference proteome</keyword>
<name>A0A7W5CCB5_9BACL</name>
<dbReference type="Proteomes" id="UP000518605">
    <property type="component" value="Unassembled WGS sequence"/>
</dbReference>
<reference evidence="1 2" key="1">
    <citation type="submission" date="2020-08" db="EMBL/GenBank/DDBJ databases">
        <title>Genomic Encyclopedia of Type Strains, Phase III (KMG-III): the genomes of soil and plant-associated and newly described type strains.</title>
        <authorList>
            <person name="Whitman W."/>
        </authorList>
    </citation>
    <scope>NUCLEOTIDE SEQUENCE [LARGE SCALE GENOMIC DNA]</scope>
    <source>
        <strain evidence="1 2">CECT 8234</strain>
    </source>
</reference>
<comment type="caution">
    <text evidence="1">The sequence shown here is derived from an EMBL/GenBank/DDBJ whole genome shotgun (WGS) entry which is preliminary data.</text>
</comment>
<proteinExistence type="predicted"/>
<evidence type="ECO:0000313" key="2">
    <source>
        <dbReference type="Proteomes" id="UP000518605"/>
    </source>
</evidence>
<sequence length="52" mass="6165">MIESGHIALYVAITLDRPRERDNDFVHFEKLILDRILVRDKHGLQRETAYSI</sequence>
<evidence type="ECO:0000313" key="1">
    <source>
        <dbReference type="EMBL" id="MBB3155060.1"/>
    </source>
</evidence>
<dbReference type="AlphaFoldDB" id="A0A7W5CCB5"/>
<protein>
    <submittedName>
        <fullName evidence="1">Uncharacterized protein</fullName>
    </submittedName>
</protein>
<dbReference type="EMBL" id="JACHXW010000021">
    <property type="protein sequence ID" value="MBB3155060.1"/>
    <property type="molecule type" value="Genomic_DNA"/>
</dbReference>
<gene>
    <name evidence="1" type="ORF">FHS16_005167</name>
</gene>